<name>A0A8S5L6A8_9CAUD</name>
<dbReference type="Pfam" id="PF10844">
    <property type="entry name" value="DUF2577"/>
    <property type="match status" value="1"/>
</dbReference>
<protein>
    <recommendedName>
        <fullName evidence="2">DUF2577 domain-containing protein</fullName>
    </recommendedName>
</protein>
<proteinExistence type="predicted"/>
<reference evidence="1" key="1">
    <citation type="journal article" date="2021" name="Proc. Natl. Acad. Sci. U.S.A.">
        <title>A Catalog of Tens of Thousands of Viruses from Human Metagenomes Reveals Hidden Associations with Chronic Diseases.</title>
        <authorList>
            <person name="Tisza M.J."/>
            <person name="Buck C.B."/>
        </authorList>
    </citation>
    <scope>NUCLEOTIDE SEQUENCE</scope>
    <source>
        <strain evidence="1">CtxZp7</strain>
    </source>
</reference>
<accession>A0A8S5L6A8</accession>
<evidence type="ECO:0000313" key="1">
    <source>
        <dbReference type="EMBL" id="DAD65277.1"/>
    </source>
</evidence>
<organism evidence="1">
    <name type="scientific">Myoviridae sp. ctxZp7</name>
    <dbReference type="NCBI Taxonomy" id="2823554"/>
    <lineage>
        <taxon>Viruses</taxon>
        <taxon>Duplodnaviria</taxon>
        <taxon>Heunggongvirae</taxon>
        <taxon>Uroviricota</taxon>
        <taxon>Caudoviricetes</taxon>
    </lineage>
</organism>
<dbReference type="InterPro" id="IPR022555">
    <property type="entry name" value="DUF2577"/>
</dbReference>
<sequence length="112" mass="12285">MIELLKEIALEAVDRGSLADFCTGTVVAAAPLSIQIENGPLLAERFLLLSRNVTEHEELGQIRTWTDTEGDRWSFYRMIRGKALQAGEKVLLAKAAGGQQYIVLDRVKGGGQ</sequence>
<evidence type="ECO:0008006" key="2">
    <source>
        <dbReference type="Google" id="ProtNLM"/>
    </source>
</evidence>
<dbReference type="EMBL" id="BK014640">
    <property type="protein sequence ID" value="DAD65277.1"/>
    <property type="molecule type" value="Genomic_DNA"/>
</dbReference>